<dbReference type="Proteomes" id="UP000000253">
    <property type="component" value="Chromosome"/>
</dbReference>
<evidence type="ECO:0000313" key="2">
    <source>
        <dbReference type="Proteomes" id="UP000000253"/>
    </source>
</evidence>
<accession>A4FYW4</accession>
<evidence type="ECO:0000313" key="1">
    <source>
        <dbReference type="EMBL" id="ABO35398.1"/>
    </source>
</evidence>
<dbReference type="KEGG" id="mmq:MmarC5_1096"/>
<name>A4FYW4_METM5</name>
<dbReference type="AlphaFoldDB" id="A4FYW4"/>
<organism evidence="1 2">
    <name type="scientific">Methanococcus maripaludis (strain C5 / ATCC BAA-1333)</name>
    <dbReference type="NCBI Taxonomy" id="402880"/>
    <lineage>
        <taxon>Archaea</taxon>
        <taxon>Methanobacteriati</taxon>
        <taxon>Methanobacteriota</taxon>
        <taxon>Methanomada group</taxon>
        <taxon>Methanococci</taxon>
        <taxon>Methanococcales</taxon>
        <taxon>Methanococcaceae</taxon>
        <taxon>Methanococcus</taxon>
    </lineage>
</organism>
<protein>
    <submittedName>
        <fullName evidence="1">Uncharacterized protein</fullName>
    </submittedName>
</protein>
<dbReference type="STRING" id="402880.MmarC5_1096"/>
<proteinExistence type="predicted"/>
<reference evidence="1 2" key="1">
    <citation type="submission" date="2007-03" db="EMBL/GenBank/DDBJ databases">
        <title>Complete sequence of chromosome of Methanococcus maripaludis C5.</title>
        <authorList>
            <consortium name="US DOE Joint Genome Institute"/>
            <person name="Copeland A."/>
            <person name="Lucas S."/>
            <person name="Lapidus A."/>
            <person name="Barry K."/>
            <person name="Glavina del Rio T."/>
            <person name="Dalin E."/>
            <person name="Tice H."/>
            <person name="Pitluck S."/>
            <person name="Chertkov O."/>
            <person name="Brettin T."/>
            <person name="Bruce D."/>
            <person name="Han C."/>
            <person name="Detter J.C."/>
            <person name="Schmutz J."/>
            <person name="Larimer F."/>
            <person name="Land M."/>
            <person name="Hauser L."/>
            <person name="Kyrpides N."/>
            <person name="Mikhailova N."/>
            <person name="Sieprawska-Lupa M."/>
            <person name="Whitman W.B."/>
            <person name="Richardson P."/>
        </authorList>
    </citation>
    <scope>NUCLEOTIDE SEQUENCE [LARGE SCALE GENOMIC DNA]</scope>
    <source>
        <strain evidence="2">C5 / ATCC BAA-1333</strain>
    </source>
</reference>
<dbReference type="EMBL" id="CP000609">
    <property type="protein sequence ID" value="ABO35398.1"/>
    <property type="molecule type" value="Genomic_DNA"/>
</dbReference>
<dbReference type="HOGENOM" id="CLU_1567163_0_0_2"/>
<dbReference type="eggNOG" id="arCOG06639">
    <property type="taxonomic scope" value="Archaea"/>
</dbReference>
<gene>
    <name evidence="1" type="ordered locus">MmarC5_1096</name>
</gene>
<sequence>MIIKRNVKIGAKMIEIAISKLKVDEFDSFNENILFEMPFKRKIRVSNIRTSQSGKTYFFVKTDDFQEFKIYVDKLSEKIEFILKKADGFVTDGYDVLRYVTFETQKSKHSTNGEENPLNQKNLLVKLPLWLANENKLHLGEKIGKFCYINFKYVRESEKGICLYSKELNKNLWLPKSMISYEIER</sequence>